<proteinExistence type="predicted"/>
<name>A0ABS4LA79_STRAV</name>
<gene>
    <name evidence="2" type="ORF">J2Z77_004840</name>
</gene>
<dbReference type="EMBL" id="JAGGLQ010000010">
    <property type="protein sequence ID" value="MBP2039021.1"/>
    <property type="molecule type" value="Genomic_DNA"/>
</dbReference>
<reference evidence="2 3" key="1">
    <citation type="submission" date="2021-03" db="EMBL/GenBank/DDBJ databases">
        <title>Genomic Encyclopedia of Type Strains, Phase IV (KMG-IV): sequencing the most valuable type-strain genomes for metagenomic binning, comparative biology and taxonomic classification.</title>
        <authorList>
            <person name="Goeker M."/>
        </authorList>
    </citation>
    <scope>NUCLEOTIDE SEQUENCE [LARGE SCALE GENOMIC DNA]</scope>
    <source>
        <strain evidence="2 3">DSM 40526</strain>
    </source>
</reference>
<feature type="compositionally biased region" description="Low complexity" evidence="1">
    <location>
        <begin position="30"/>
        <end position="43"/>
    </location>
</feature>
<dbReference type="Proteomes" id="UP001519310">
    <property type="component" value="Unassembled WGS sequence"/>
</dbReference>
<comment type="caution">
    <text evidence="2">The sequence shown here is derived from an EMBL/GenBank/DDBJ whole genome shotgun (WGS) entry which is preliminary data.</text>
</comment>
<protein>
    <submittedName>
        <fullName evidence="2">Uncharacterized protein</fullName>
    </submittedName>
</protein>
<sequence>MAWDEWEQIEAGAGDGHDAAMRLNHVPVDPGTGAPSAATGGPE</sequence>
<evidence type="ECO:0000313" key="2">
    <source>
        <dbReference type="EMBL" id="MBP2039021.1"/>
    </source>
</evidence>
<accession>A0ABS4LA79</accession>
<evidence type="ECO:0000256" key="1">
    <source>
        <dbReference type="SAM" id="MobiDB-lite"/>
    </source>
</evidence>
<evidence type="ECO:0000313" key="3">
    <source>
        <dbReference type="Proteomes" id="UP001519310"/>
    </source>
</evidence>
<organism evidence="2 3">
    <name type="scientific">Streptomyces avidinii</name>
    <dbReference type="NCBI Taxonomy" id="1895"/>
    <lineage>
        <taxon>Bacteria</taxon>
        <taxon>Bacillati</taxon>
        <taxon>Actinomycetota</taxon>
        <taxon>Actinomycetes</taxon>
        <taxon>Kitasatosporales</taxon>
        <taxon>Streptomycetaceae</taxon>
        <taxon>Streptomyces</taxon>
    </lineage>
</organism>
<keyword evidence="3" id="KW-1185">Reference proteome</keyword>
<dbReference type="RefSeq" id="WP_268251440.1">
    <property type="nucleotide sequence ID" value="NZ_BMVL01000012.1"/>
</dbReference>
<feature type="region of interest" description="Disordered" evidence="1">
    <location>
        <begin position="11"/>
        <end position="43"/>
    </location>
</feature>